<keyword evidence="2" id="KW-1185">Reference proteome</keyword>
<sequence>MTNARRPTAVSRAAVIGSMVPGTRYALHQITKRVDGSIPNVQAALADCVARGVLRKAMSGKRAVYWVPTEEEIQNEQPDAKRYASPQATLQGYEATMRRFQDLCMATRPPRPAGQTIRSVIGPMQKAPVRPDEADA</sequence>
<name>A0A1H1JMK1_9BURK</name>
<proteinExistence type="predicted"/>
<dbReference type="Proteomes" id="UP000199365">
    <property type="component" value="Unassembled WGS sequence"/>
</dbReference>
<dbReference type="AlphaFoldDB" id="A0A1H1JMK1"/>
<evidence type="ECO:0000313" key="2">
    <source>
        <dbReference type="Proteomes" id="UP000199365"/>
    </source>
</evidence>
<dbReference type="EMBL" id="FNKX01000002">
    <property type="protein sequence ID" value="SDR50919.1"/>
    <property type="molecule type" value="Genomic_DNA"/>
</dbReference>
<gene>
    <name evidence="1" type="ORF">SAMN05445850_5161</name>
</gene>
<accession>A0A1H1JMK1</accession>
<evidence type="ECO:0000313" key="1">
    <source>
        <dbReference type="EMBL" id="SDR50919.1"/>
    </source>
</evidence>
<organism evidence="1 2">
    <name type="scientific">Paraburkholderia tuberum</name>
    <dbReference type="NCBI Taxonomy" id="157910"/>
    <lineage>
        <taxon>Bacteria</taxon>
        <taxon>Pseudomonadati</taxon>
        <taxon>Pseudomonadota</taxon>
        <taxon>Betaproteobacteria</taxon>
        <taxon>Burkholderiales</taxon>
        <taxon>Burkholderiaceae</taxon>
        <taxon>Paraburkholderia</taxon>
    </lineage>
</organism>
<reference evidence="2" key="1">
    <citation type="submission" date="2016-10" db="EMBL/GenBank/DDBJ databases">
        <authorList>
            <person name="Varghese N."/>
            <person name="Submissions S."/>
        </authorList>
    </citation>
    <scope>NUCLEOTIDE SEQUENCE [LARGE SCALE GENOMIC DNA]</scope>
    <source>
        <strain evidence="2">DUS833</strain>
    </source>
</reference>
<protein>
    <submittedName>
        <fullName evidence="1">Uncharacterized protein</fullName>
    </submittedName>
</protein>